<dbReference type="Proteomes" id="UP000220226">
    <property type="component" value="Unassembled WGS sequence"/>
</dbReference>
<reference evidence="1 2" key="1">
    <citation type="submission" date="2017-09" db="EMBL/GenBank/DDBJ databases">
        <title>Large-scale bioinformatics analysis of Bacillus genomes uncovers conserved roles of natural products in bacterial physiology.</title>
        <authorList>
            <consortium name="Agbiome Team Llc"/>
            <person name="Bleich R.M."/>
            <person name="Grubbs K.J."/>
            <person name="Santa Maria K.C."/>
            <person name="Allen S.E."/>
            <person name="Farag S."/>
            <person name="Shank E.A."/>
            <person name="Bowers A."/>
        </authorList>
    </citation>
    <scope>NUCLEOTIDE SEQUENCE [LARGE SCALE GENOMIC DNA]</scope>
    <source>
        <strain evidence="1 2">AFS025165</strain>
    </source>
</reference>
<name>A0A2A8XY27_BACCE</name>
<sequence length="141" mass="15505">MIIRGGFTLYPQNSNYPNQNSNYPNQNFYYPYVPEHEYRQSLTGIWRGDDGAIYYIHQPVAGNTSPIFWLGSSGGGQGANFANVFVGDLRPDGLIDGKWGDVPLGQALSHGRLRLKVEPGGTMLTAVHKTGGFAATVWNKQ</sequence>
<accession>A0A2A8XY27</accession>
<evidence type="ECO:0000313" key="1">
    <source>
        <dbReference type="EMBL" id="PFC71105.1"/>
    </source>
</evidence>
<comment type="caution">
    <text evidence="1">The sequence shown here is derived from an EMBL/GenBank/DDBJ whole genome shotgun (WGS) entry which is preliminary data.</text>
</comment>
<dbReference type="AlphaFoldDB" id="A0A2A8XY27"/>
<dbReference type="EMBL" id="NTQT01000029">
    <property type="protein sequence ID" value="PFC71105.1"/>
    <property type="molecule type" value="Genomic_DNA"/>
</dbReference>
<protein>
    <submittedName>
        <fullName evidence="1">Uncharacterized protein</fullName>
    </submittedName>
</protein>
<gene>
    <name evidence="1" type="ORF">CN290_23860</name>
</gene>
<dbReference type="RefSeq" id="WP_098289085.1">
    <property type="nucleotide sequence ID" value="NZ_NTUW01000008.1"/>
</dbReference>
<evidence type="ECO:0000313" key="2">
    <source>
        <dbReference type="Proteomes" id="UP000220226"/>
    </source>
</evidence>
<organism evidence="1 2">
    <name type="scientific">Bacillus cereus</name>
    <dbReference type="NCBI Taxonomy" id="1396"/>
    <lineage>
        <taxon>Bacteria</taxon>
        <taxon>Bacillati</taxon>
        <taxon>Bacillota</taxon>
        <taxon>Bacilli</taxon>
        <taxon>Bacillales</taxon>
        <taxon>Bacillaceae</taxon>
        <taxon>Bacillus</taxon>
        <taxon>Bacillus cereus group</taxon>
    </lineage>
</organism>
<proteinExistence type="predicted"/>